<organism evidence="1 2">
    <name type="scientific">Protopolystoma xenopodis</name>
    <dbReference type="NCBI Taxonomy" id="117903"/>
    <lineage>
        <taxon>Eukaryota</taxon>
        <taxon>Metazoa</taxon>
        <taxon>Spiralia</taxon>
        <taxon>Lophotrochozoa</taxon>
        <taxon>Platyhelminthes</taxon>
        <taxon>Monogenea</taxon>
        <taxon>Polyopisthocotylea</taxon>
        <taxon>Polystomatidea</taxon>
        <taxon>Polystomatidae</taxon>
        <taxon>Protopolystoma</taxon>
    </lineage>
</organism>
<sequence>MHDGPQELAHMFCSLPPSLWPVGVPTRCGSGGYRVRAIYRKAETFTPPSPSPFCRRVGVPTSGQPVDPRLGGRITFHPVLPVPSSHRPPDSHRPPSPLHFHLPAPATFLLLHPRPFPSPSSGLDCACEAARLPTHSTILSDSSLLTVPSPHLTSSAHIPLSPTLKWQAVILLRHLGHRAAVHTKGLPVRPKLHNHDRGCVSTVPTCSPNPTLLRTGKMSFCLGLCFRLPTPARRTCRSGRRERTLINENAQPIPATEPKCQ</sequence>
<dbReference type="Proteomes" id="UP000784294">
    <property type="component" value="Unassembled WGS sequence"/>
</dbReference>
<evidence type="ECO:0000313" key="2">
    <source>
        <dbReference type="Proteomes" id="UP000784294"/>
    </source>
</evidence>
<keyword evidence="2" id="KW-1185">Reference proteome</keyword>
<accession>A0A3S5CMT2</accession>
<dbReference type="EMBL" id="CAAALY010052740">
    <property type="protein sequence ID" value="VEL21713.1"/>
    <property type="molecule type" value="Genomic_DNA"/>
</dbReference>
<gene>
    <name evidence="1" type="ORF">PXEA_LOCUS15153</name>
</gene>
<dbReference type="AlphaFoldDB" id="A0A3S5CMT2"/>
<comment type="caution">
    <text evidence="1">The sequence shown here is derived from an EMBL/GenBank/DDBJ whole genome shotgun (WGS) entry which is preliminary data.</text>
</comment>
<proteinExistence type="predicted"/>
<reference evidence="1" key="1">
    <citation type="submission" date="2018-11" db="EMBL/GenBank/DDBJ databases">
        <authorList>
            <consortium name="Pathogen Informatics"/>
        </authorList>
    </citation>
    <scope>NUCLEOTIDE SEQUENCE</scope>
</reference>
<evidence type="ECO:0000313" key="1">
    <source>
        <dbReference type="EMBL" id="VEL21713.1"/>
    </source>
</evidence>
<protein>
    <submittedName>
        <fullName evidence="1">Uncharacterized protein</fullName>
    </submittedName>
</protein>
<name>A0A3S5CMT2_9PLAT</name>